<keyword evidence="6" id="KW-0732">Signal</keyword>
<dbReference type="Gene3D" id="2.40.160.50">
    <property type="entry name" value="membrane protein fhac: a member of the omp85/tpsb transporter family"/>
    <property type="match status" value="1"/>
</dbReference>
<organism evidence="13 14">
    <name type="scientific">Haliea salexigens</name>
    <dbReference type="NCBI Taxonomy" id="287487"/>
    <lineage>
        <taxon>Bacteria</taxon>
        <taxon>Pseudomonadati</taxon>
        <taxon>Pseudomonadota</taxon>
        <taxon>Gammaproteobacteria</taxon>
        <taxon>Cellvibrionales</taxon>
        <taxon>Halieaceae</taxon>
        <taxon>Haliea</taxon>
    </lineage>
</organism>
<evidence type="ECO:0000256" key="4">
    <source>
        <dbReference type="ARBA" id="ARBA00022452"/>
    </source>
</evidence>
<evidence type="ECO:0000259" key="12">
    <source>
        <dbReference type="Pfam" id="PF17243"/>
    </source>
</evidence>
<keyword evidence="5" id="KW-0812">Transmembrane</keyword>
<comment type="subcellular location">
    <subcellularLocation>
        <location evidence="1">Cell outer membrane</location>
    </subcellularLocation>
</comment>
<sequence>MGPCPSRSQRLIRVKPAVLRHARFLLLCCCVLPWSTVRADALLEYRLEGLDKAQRANVEAWLGSLPESEAARSNFLSSARERVADSLKALGYYRADVDLTVDRATSPWELLIVVTPGPPVTVEELDIQVTGAAQDDPAFQRLLADPGLAVGDTLHHGHYESLRNSLLQLGQRRGYFDARLLQRSVAVEPAANTARVQLHYASGDRYRVGELRYAEDIVSPELLQSLSHFKSGEPYDVGALQTLQAELQRTGYFSGVTLRPLLEQRADGNVPLQLELFPAKRHTVDVGIGYSTDTEERVSATWKTPRINRHGHSQETRFEYSRINPSGQFTYNIPLTHPLEDMLQFSLRVEQNEFGDLDSNQHEAQVRRERRYGRWVLSYHLRALNERWDAATVQGDEDYLLPGFTVSHKSREGSPVNPDRGFSQFYEVEATSSQLGSSIDMTRLYANWVHVMPLGERGRLASRAEAGAALIGEGQRDDLAPSLSFFAGGSQSLRGYGYQSIGNTVPVMLRNGSEVDYVLGADRLALASLEYQYRFLPDWRAAVFVDGGDAFDEGEFEAVIGAGFGLHYLTPVGALKLEIANSVSEDNPDWRFHINIGAEF</sequence>
<evidence type="ECO:0000256" key="1">
    <source>
        <dbReference type="ARBA" id="ARBA00004442"/>
    </source>
</evidence>
<dbReference type="STRING" id="1121937.GCA_000423125_01427"/>
<dbReference type="AlphaFoldDB" id="A0A3C1KNI7"/>
<reference evidence="13 14" key="1">
    <citation type="journal article" date="2018" name="Nat. Biotechnol.">
        <title>A standardized bacterial taxonomy based on genome phylogeny substantially revises the tree of life.</title>
        <authorList>
            <person name="Parks D.H."/>
            <person name="Chuvochina M."/>
            <person name="Waite D.W."/>
            <person name="Rinke C."/>
            <person name="Skarshewski A."/>
            <person name="Chaumeil P.A."/>
            <person name="Hugenholtz P."/>
        </authorList>
    </citation>
    <scope>NUCLEOTIDE SEQUENCE [LARGE SCALE GENOMIC DNA]</scope>
    <source>
        <strain evidence="13">UBA9158</strain>
    </source>
</reference>
<dbReference type="EMBL" id="DMND01000129">
    <property type="protein sequence ID" value="HAN27894.1"/>
    <property type="molecule type" value="Genomic_DNA"/>
</dbReference>
<dbReference type="PANTHER" id="PTHR12815:SF47">
    <property type="entry name" value="TRANSLOCATION AND ASSEMBLY MODULE SUBUNIT TAMA"/>
    <property type="match status" value="1"/>
</dbReference>
<dbReference type="InterPro" id="IPR000184">
    <property type="entry name" value="Bac_surfAg_D15"/>
</dbReference>
<keyword evidence="4" id="KW-1134">Transmembrane beta strand</keyword>
<evidence type="ECO:0000313" key="13">
    <source>
        <dbReference type="EMBL" id="HAN27894.1"/>
    </source>
</evidence>
<evidence type="ECO:0000256" key="10">
    <source>
        <dbReference type="ARBA" id="ARBA00093548"/>
    </source>
</evidence>
<evidence type="ECO:0000256" key="8">
    <source>
        <dbReference type="ARBA" id="ARBA00023237"/>
    </source>
</evidence>
<dbReference type="GO" id="GO:0097347">
    <property type="term" value="C:TAM protein secretion complex"/>
    <property type="evidence" value="ECO:0007669"/>
    <property type="project" value="TreeGrafter"/>
</dbReference>
<comment type="subunit">
    <text evidence="10">Interacts with TamB to form the translocation and assembly module (TAM).</text>
</comment>
<evidence type="ECO:0000256" key="7">
    <source>
        <dbReference type="ARBA" id="ARBA00023136"/>
    </source>
</evidence>
<dbReference type="Proteomes" id="UP000259273">
    <property type="component" value="Unassembled WGS sequence"/>
</dbReference>
<comment type="similarity">
    <text evidence="2">Belongs to the TamA family.</text>
</comment>
<evidence type="ECO:0000256" key="2">
    <source>
        <dbReference type="ARBA" id="ARBA00010248"/>
    </source>
</evidence>
<dbReference type="Pfam" id="PF17243">
    <property type="entry name" value="POTRA_TamA_1"/>
    <property type="match status" value="1"/>
</dbReference>
<dbReference type="Pfam" id="PF01103">
    <property type="entry name" value="Omp85"/>
    <property type="match status" value="1"/>
</dbReference>
<dbReference type="InterPro" id="IPR039910">
    <property type="entry name" value="D15-like"/>
</dbReference>
<keyword evidence="7" id="KW-0472">Membrane</keyword>
<name>A0A3C1KNI7_9GAMM</name>
<protein>
    <recommendedName>
        <fullName evidence="3">Translocation and assembly module subunit TamA</fullName>
    </recommendedName>
    <alternativeName>
        <fullName evidence="9">Autotransporter assembly factor TamA</fullName>
    </alternativeName>
</protein>
<dbReference type="GO" id="GO:0009279">
    <property type="term" value="C:cell outer membrane"/>
    <property type="evidence" value="ECO:0007669"/>
    <property type="project" value="UniProtKB-SubCell"/>
</dbReference>
<evidence type="ECO:0000256" key="9">
    <source>
        <dbReference type="ARBA" id="ARBA00033063"/>
    </source>
</evidence>
<evidence type="ECO:0000256" key="5">
    <source>
        <dbReference type="ARBA" id="ARBA00022692"/>
    </source>
</evidence>
<proteinExistence type="inferred from homology"/>
<feature type="domain" description="Bacterial surface antigen (D15)" evidence="11">
    <location>
        <begin position="294"/>
        <end position="600"/>
    </location>
</feature>
<evidence type="ECO:0000313" key="14">
    <source>
        <dbReference type="Proteomes" id="UP000259273"/>
    </source>
</evidence>
<evidence type="ECO:0000256" key="3">
    <source>
        <dbReference type="ARBA" id="ARBA00015419"/>
    </source>
</evidence>
<dbReference type="InterPro" id="IPR035243">
    <property type="entry name" value="TamA_POTRA_Dom_1"/>
</dbReference>
<dbReference type="GO" id="GO:0009306">
    <property type="term" value="P:protein secretion"/>
    <property type="evidence" value="ECO:0007669"/>
    <property type="project" value="TreeGrafter"/>
</dbReference>
<feature type="domain" description="TamA POTRA" evidence="12">
    <location>
        <begin position="44"/>
        <end position="116"/>
    </location>
</feature>
<gene>
    <name evidence="13" type="ORF">DCP75_09280</name>
</gene>
<comment type="caution">
    <text evidence="13">The sequence shown here is derived from an EMBL/GenBank/DDBJ whole genome shotgun (WGS) entry which is preliminary data.</text>
</comment>
<keyword evidence="8" id="KW-0998">Cell outer membrane</keyword>
<dbReference type="PANTHER" id="PTHR12815">
    <property type="entry name" value="SORTING AND ASSEMBLY MACHINERY SAMM50 PROTEIN FAMILY MEMBER"/>
    <property type="match status" value="1"/>
</dbReference>
<accession>A0A3C1KNI7</accession>
<evidence type="ECO:0000259" key="11">
    <source>
        <dbReference type="Pfam" id="PF01103"/>
    </source>
</evidence>
<evidence type="ECO:0000256" key="6">
    <source>
        <dbReference type="ARBA" id="ARBA00022729"/>
    </source>
</evidence>
<dbReference type="Gene3D" id="3.10.20.310">
    <property type="entry name" value="membrane protein fhac"/>
    <property type="match status" value="3"/>
</dbReference>